<dbReference type="PROSITE" id="PS51257">
    <property type="entry name" value="PROKAR_LIPOPROTEIN"/>
    <property type="match status" value="1"/>
</dbReference>
<reference evidence="1 2" key="1">
    <citation type="journal article" date="2014" name="Int. J. Syst. Evol. Microbiol.">
        <title>Complete genome sequence of Corynebacterium casei LMG S-19264T (=DSM 44701T), isolated from a smear-ripened cheese.</title>
        <authorList>
            <consortium name="US DOE Joint Genome Institute (JGI-PGF)"/>
            <person name="Walter F."/>
            <person name="Albersmeier A."/>
            <person name="Kalinowski J."/>
            <person name="Ruckert C."/>
        </authorList>
    </citation>
    <scope>NUCLEOTIDE SEQUENCE [LARGE SCALE GENOMIC DNA]</scope>
    <source>
        <strain evidence="1 2">CGMCC 1.12925</strain>
    </source>
</reference>
<evidence type="ECO:0000313" key="1">
    <source>
        <dbReference type="EMBL" id="GGE13115.1"/>
    </source>
</evidence>
<dbReference type="EMBL" id="BMGL01000007">
    <property type="protein sequence ID" value="GGE13115.1"/>
    <property type="molecule type" value="Genomic_DNA"/>
</dbReference>
<comment type="caution">
    <text evidence="1">The sequence shown here is derived from an EMBL/GenBank/DDBJ whole genome shotgun (WGS) entry which is preliminary data.</text>
</comment>
<gene>
    <name evidence="1" type="ORF">GCM10010831_13180</name>
</gene>
<dbReference type="RefSeq" id="WP_188406031.1">
    <property type="nucleotide sequence ID" value="NZ_BMGL01000007.1"/>
</dbReference>
<protein>
    <recommendedName>
        <fullName evidence="3">Aspartyl protease</fullName>
    </recommendedName>
</protein>
<evidence type="ECO:0008006" key="3">
    <source>
        <dbReference type="Google" id="ProtNLM"/>
    </source>
</evidence>
<dbReference type="Gene3D" id="2.40.70.10">
    <property type="entry name" value="Acid Proteases"/>
    <property type="match status" value="1"/>
</dbReference>
<dbReference type="AlphaFoldDB" id="A0A916ZTA0"/>
<name>A0A916ZTA0_9FLAO</name>
<sequence>MKTRLISILSILILLVSCEVVNEINLQSKTFTNIQQDSFPFQYSKKLIVVEAFLNNSNQANQFIFDTGAFQSKIEYSLAEEIGLETFSKRDNGTAQEIEREIEITKVDSVQFAKSIFGNIAAGKLKYDKQSYSPCVAQDGIIGSNLIKLAHWKFDYQKKHIYISKTAFLPTEENLIYIDYTTSFMSGVPLINLEIEGETIEDVIFDLGYNGSLVVPKQYANQFQNNKTELFIDQSTTGIFGSNRDTLLVKELNVKMNNYKMNIPVEFSSLNKSLLGNDILEHFTIYLNPEDQKIILQPISTVEVDQNKKFIPGVLNDSLWIVNRTSPELSIEIGDTLTSINSYQPKDLFKTHCDYFLELDLLFNQDTLRLENTLGEVLKLTMY</sequence>
<dbReference type="Proteomes" id="UP000599688">
    <property type="component" value="Unassembled WGS sequence"/>
</dbReference>
<evidence type="ECO:0000313" key="2">
    <source>
        <dbReference type="Proteomes" id="UP000599688"/>
    </source>
</evidence>
<keyword evidence="2" id="KW-1185">Reference proteome</keyword>
<organism evidence="1 2">
    <name type="scientific">Psychroflexus salis</name>
    <dbReference type="NCBI Taxonomy" id="1526574"/>
    <lineage>
        <taxon>Bacteria</taxon>
        <taxon>Pseudomonadati</taxon>
        <taxon>Bacteroidota</taxon>
        <taxon>Flavobacteriia</taxon>
        <taxon>Flavobacteriales</taxon>
        <taxon>Flavobacteriaceae</taxon>
        <taxon>Psychroflexus</taxon>
    </lineage>
</organism>
<dbReference type="InterPro" id="IPR021109">
    <property type="entry name" value="Peptidase_aspartic_dom_sf"/>
</dbReference>
<accession>A0A916ZTA0</accession>
<proteinExistence type="predicted"/>